<feature type="region of interest" description="Disordered" evidence="1">
    <location>
        <begin position="1"/>
        <end position="52"/>
    </location>
</feature>
<sequence>MRNTIITGKLRMRKSDLRLKPEQTLFGEGKHGEDDQKHGDGTQEEAAPPDRKKRCVMKTIENASLHDTHSFGVDVEAYEDASQQVAGCRPQGAHHNTCTEISGNSPPAPGSFLKRQRSGVDLSVDLCLQQQTSESGMKPQKQLPCQHLHKASLRQRTGFIVPCGLIPSSHRFAFGQQSTCLPL</sequence>
<protein>
    <submittedName>
        <fullName evidence="2">Uncharacterized protein</fullName>
    </submittedName>
</protein>
<name>A0A4Z2JG18_9TELE</name>
<gene>
    <name evidence="2" type="ORF">EYF80_000815</name>
</gene>
<comment type="caution">
    <text evidence="2">The sequence shown here is derived from an EMBL/GenBank/DDBJ whole genome shotgun (WGS) entry which is preliminary data.</text>
</comment>
<evidence type="ECO:0000256" key="1">
    <source>
        <dbReference type="SAM" id="MobiDB-lite"/>
    </source>
</evidence>
<evidence type="ECO:0000313" key="2">
    <source>
        <dbReference type="EMBL" id="TNN88937.1"/>
    </source>
</evidence>
<dbReference type="EMBL" id="SRLO01000003">
    <property type="protein sequence ID" value="TNN88937.1"/>
    <property type="molecule type" value="Genomic_DNA"/>
</dbReference>
<dbReference type="Proteomes" id="UP000314294">
    <property type="component" value="Unassembled WGS sequence"/>
</dbReference>
<proteinExistence type="predicted"/>
<feature type="compositionally biased region" description="Basic and acidic residues" evidence="1">
    <location>
        <begin position="28"/>
        <end position="41"/>
    </location>
</feature>
<reference evidence="2 3" key="1">
    <citation type="submission" date="2019-03" db="EMBL/GenBank/DDBJ databases">
        <title>First draft genome of Liparis tanakae, snailfish: a comprehensive survey of snailfish specific genes.</title>
        <authorList>
            <person name="Kim W."/>
            <person name="Song I."/>
            <person name="Jeong J.-H."/>
            <person name="Kim D."/>
            <person name="Kim S."/>
            <person name="Ryu S."/>
            <person name="Song J.Y."/>
            <person name="Lee S.K."/>
        </authorList>
    </citation>
    <scope>NUCLEOTIDE SEQUENCE [LARGE SCALE GENOMIC DNA]</scope>
    <source>
        <tissue evidence="2">Muscle</tissue>
    </source>
</reference>
<dbReference type="AlphaFoldDB" id="A0A4Z2JG18"/>
<organism evidence="2 3">
    <name type="scientific">Liparis tanakae</name>
    <name type="common">Tanaka's snailfish</name>
    <dbReference type="NCBI Taxonomy" id="230148"/>
    <lineage>
        <taxon>Eukaryota</taxon>
        <taxon>Metazoa</taxon>
        <taxon>Chordata</taxon>
        <taxon>Craniata</taxon>
        <taxon>Vertebrata</taxon>
        <taxon>Euteleostomi</taxon>
        <taxon>Actinopterygii</taxon>
        <taxon>Neopterygii</taxon>
        <taxon>Teleostei</taxon>
        <taxon>Neoteleostei</taxon>
        <taxon>Acanthomorphata</taxon>
        <taxon>Eupercaria</taxon>
        <taxon>Perciformes</taxon>
        <taxon>Cottioidei</taxon>
        <taxon>Cottales</taxon>
        <taxon>Liparidae</taxon>
        <taxon>Liparis</taxon>
    </lineage>
</organism>
<accession>A0A4Z2JG18</accession>
<evidence type="ECO:0000313" key="3">
    <source>
        <dbReference type="Proteomes" id="UP000314294"/>
    </source>
</evidence>
<keyword evidence="3" id="KW-1185">Reference proteome</keyword>